<organism evidence="20 21">
    <name type="scientific">Fragariocoptes setiger</name>
    <dbReference type="NCBI Taxonomy" id="1670756"/>
    <lineage>
        <taxon>Eukaryota</taxon>
        <taxon>Metazoa</taxon>
        <taxon>Ecdysozoa</taxon>
        <taxon>Arthropoda</taxon>
        <taxon>Chelicerata</taxon>
        <taxon>Arachnida</taxon>
        <taxon>Acari</taxon>
        <taxon>Acariformes</taxon>
        <taxon>Trombidiformes</taxon>
        <taxon>Prostigmata</taxon>
        <taxon>Eupodina</taxon>
        <taxon>Eriophyoidea</taxon>
        <taxon>Phytoptidae</taxon>
        <taxon>Fragariocoptes</taxon>
    </lineage>
</organism>
<keyword evidence="6" id="KW-0479">Metal-binding</keyword>
<keyword evidence="7" id="KW-0547">Nucleotide-binding</keyword>
<dbReference type="Gene3D" id="3.40.50.720">
    <property type="entry name" value="NAD(P)-binding Rossmann-like Domain"/>
    <property type="match status" value="1"/>
</dbReference>
<comment type="subcellular location">
    <subcellularLocation>
        <location evidence="1">Cytoplasm</location>
        <location evidence="1">Cytosol</location>
    </subcellularLocation>
</comment>
<evidence type="ECO:0000256" key="17">
    <source>
        <dbReference type="ARBA" id="ARBA00047472"/>
    </source>
</evidence>
<dbReference type="SUPFAM" id="SSF53613">
    <property type="entry name" value="Ribokinase-like"/>
    <property type="match status" value="1"/>
</dbReference>
<dbReference type="Pfam" id="PF01256">
    <property type="entry name" value="Carb_kinase"/>
    <property type="match status" value="1"/>
</dbReference>
<evidence type="ECO:0000256" key="11">
    <source>
        <dbReference type="ARBA" id="ARBA00023027"/>
    </source>
</evidence>
<evidence type="ECO:0000256" key="12">
    <source>
        <dbReference type="ARBA" id="ARBA00023150"/>
    </source>
</evidence>
<keyword evidence="9" id="KW-0067">ATP-binding</keyword>
<dbReference type="Pfam" id="PF00899">
    <property type="entry name" value="ThiF"/>
    <property type="match status" value="1"/>
</dbReference>
<dbReference type="HAMAP" id="MF_03049">
    <property type="entry name" value="MOCS3_Uba4"/>
    <property type="match status" value="1"/>
</dbReference>
<evidence type="ECO:0000313" key="20">
    <source>
        <dbReference type="EMBL" id="KAG9508746.1"/>
    </source>
</evidence>
<dbReference type="PROSITE" id="PS51383">
    <property type="entry name" value="YJEF_C_3"/>
    <property type="match status" value="1"/>
</dbReference>
<dbReference type="GO" id="GO:0016779">
    <property type="term" value="F:nucleotidyltransferase activity"/>
    <property type="evidence" value="ECO:0007669"/>
    <property type="project" value="UniProtKB-KW"/>
</dbReference>
<evidence type="ECO:0000256" key="16">
    <source>
        <dbReference type="ARBA" id="ARBA00030971"/>
    </source>
</evidence>
<keyword evidence="10" id="KW-0521">NADP</keyword>
<feature type="non-terminal residue" evidence="20">
    <location>
        <position position="1"/>
    </location>
</feature>
<evidence type="ECO:0000256" key="4">
    <source>
        <dbReference type="ARBA" id="ARBA00022679"/>
    </source>
</evidence>
<dbReference type="PROSITE" id="PS50206">
    <property type="entry name" value="RHODANESE_3"/>
    <property type="match status" value="1"/>
</dbReference>
<dbReference type="InterPro" id="IPR017953">
    <property type="entry name" value="Carbohydrate_kinase_pred_CS"/>
</dbReference>
<keyword evidence="11" id="KW-0520">NAD</keyword>
<feature type="domain" description="Rhodanese" evidence="18">
    <location>
        <begin position="647"/>
        <end position="744"/>
    </location>
</feature>
<feature type="domain" description="YjeF C-terminal" evidence="19">
    <location>
        <begin position="20"/>
        <end position="324"/>
    </location>
</feature>
<evidence type="ECO:0000256" key="9">
    <source>
        <dbReference type="ARBA" id="ARBA00022840"/>
    </source>
</evidence>
<gene>
    <name evidence="20" type="primary">mocs3</name>
    <name evidence="20" type="ORF">GZH46_02753</name>
</gene>
<keyword evidence="20" id="KW-0548">Nucleotidyltransferase</keyword>
<keyword evidence="8" id="KW-0862">Zinc</keyword>
<dbReference type="SUPFAM" id="SSF69572">
    <property type="entry name" value="Activating enzymes of the ubiquitin-like proteins"/>
    <property type="match status" value="1"/>
</dbReference>
<dbReference type="Gene3D" id="3.40.250.10">
    <property type="entry name" value="Rhodanese-like domain"/>
    <property type="match status" value="1"/>
</dbReference>
<evidence type="ECO:0000256" key="13">
    <source>
        <dbReference type="ARBA" id="ARBA00023239"/>
    </source>
</evidence>
<keyword evidence="4" id="KW-0808">Transferase</keyword>
<evidence type="ECO:0000259" key="19">
    <source>
        <dbReference type="PROSITE" id="PS51383"/>
    </source>
</evidence>
<evidence type="ECO:0000256" key="10">
    <source>
        <dbReference type="ARBA" id="ARBA00022857"/>
    </source>
</evidence>
<comment type="catalytic activity">
    <reaction evidence="17">
        <text>(6S)-NADPHX + ATP = ADP + phosphate + NADPH + H(+)</text>
        <dbReference type="Rhea" id="RHEA:32231"/>
        <dbReference type="ChEBI" id="CHEBI:15378"/>
        <dbReference type="ChEBI" id="CHEBI:30616"/>
        <dbReference type="ChEBI" id="CHEBI:43474"/>
        <dbReference type="ChEBI" id="CHEBI:57783"/>
        <dbReference type="ChEBI" id="CHEBI:64076"/>
        <dbReference type="ChEBI" id="CHEBI:456216"/>
        <dbReference type="EC" id="4.2.1.93"/>
    </reaction>
</comment>
<evidence type="ECO:0000256" key="14">
    <source>
        <dbReference type="ARBA" id="ARBA00023268"/>
    </source>
</evidence>
<dbReference type="InterPro" id="IPR029056">
    <property type="entry name" value="Ribokinase-like"/>
</dbReference>
<dbReference type="InterPro" id="IPR001763">
    <property type="entry name" value="Rhodanese-like_dom"/>
</dbReference>
<dbReference type="PROSITE" id="PS01049">
    <property type="entry name" value="YJEF_C_1"/>
    <property type="match status" value="1"/>
</dbReference>
<dbReference type="EC" id="4.2.1.93" evidence="2"/>
<name>A0ABQ7S5R4_9ACAR</name>
<dbReference type="Proteomes" id="UP000825002">
    <property type="component" value="Unassembled WGS sequence"/>
</dbReference>
<dbReference type="SMART" id="SM00450">
    <property type="entry name" value="RHOD"/>
    <property type="match status" value="1"/>
</dbReference>
<dbReference type="CDD" id="cd00757">
    <property type="entry name" value="ThiF_MoeB_HesA_family"/>
    <property type="match status" value="1"/>
</dbReference>
<evidence type="ECO:0000256" key="2">
    <source>
        <dbReference type="ARBA" id="ARBA00013249"/>
    </source>
</evidence>
<protein>
    <recommendedName>
        <fullName evidence="2">ATP-dependent NAD(P)H-hydrate dehydratase</fullName>
        <ecNumber evidence="2">4.2.1.93</ecNumber>
    </recommendedName>
    <alternativeName>
        <fullName evidence="15">NAD(P)HX dehydratase</fullName>
    </alternativeName>
    <alternativeName>
        <fullName evidence="16">Ubiquitin activating enzyme 4</fullName>
    </alternativeName>
</protein>
<evidence type="ECO:0000256" key="8">
    <source>
        <dbReference type="ARBA" id="ARBA00022833"/>
    </source>
</evidence>
<keyword evidence="12" id="KW-0501">Molybdenum cofactor biosynthesis</keyword>
<reference evidence="20 21" key="1">
    <citation type="submission" date="2020-10" db="EMBL/GenBank/DDBJ databases">
        <authorList>
            <person name="Klimov P.B."/>
            <person name="Dyachkov S.M."/>
            <person name="Chetverikov P.E."/>
        </authorList>
    </citation>
    <scope>NUCLEOTIDE SEQUENCE [LARGE SCALE GENOMIC DNA]</scope>
    <source>
        <strain evidence="20">BMOC 18-1129-001#AD2665</strain>
        <tissue evidence="20">Entire mites</tissue>
    </source>
</reference>
<evidence type="ECO:0000259" key="18">
    <source>
        <dbReference type="PROSITE" id="PS50206"/>
    </source>
</evidence>
<dbReference type="InterPro" id="IPR035985">
    <property type="entry name" value="Ubiquitin-activating_enz"/>
</dbReference>
<dbReference type="Pfam" id="PF00581">
    <property type="entry name" value="Rhodanese"/>
    <property type="match status" value="1"/>
</dbReference>
<keyword evidence="3" id="KW-0963">Cytoplasm</keyword>
<keyword evidence="13" id="KW-0456">Lyase</keyword>
<proteinExistence type="inferred from homology"/>
<dbReference type="PANTHER" id="PTHR12592:SF0">
    <property type="entry name" value="ATP-DEPENDENT (S)-NAD(P)H-HYDRATE DEHYDRATASE"/>
    <property type="match status" value="1"/>
</dbReference>
<keyword evidence="21" id="KW-1185">Reference proteome</keyword>
<dbReference type="InterPro" id="IPR000631">
    <property type="entry name" value="CARKD"/>
</dbReference>
<dbReference type="InterPro" id="IPR000594">
    <property type="entry name" value="ThiF_NAD_FAD-bd"/>
</dbReference>
<evidence type="ECO:0000313" key="21">
    <source>
        <dbReference type="Proteomes" id="UP000825002"/>
    </source>
</evidence>
<sequence length="746" mass="82014">MVSQQATGKEIKRILEAAIPWAFASQQSVVRPNTNYKGQRGRIGIVGGSRDYTGAPYFAAISSMRLGADLSYVLCATEASPIIKTYSPELIVIPLLDSNDYHAEIDCTLSRLHSVVIGPGLGRDASIHARVVDILKRIREKNLPLVIDADGLLLINKDPKLIAGYQRAVLTPNRIELERLLNAVYSDRLSSYNLRQMNHDEIREATIQCSRDLNVTIMAKGPSDIIVSPPTVEGGVSFVLTPSESIGSSRRCGGQGDLLSGMIATFSYWLSNTKQPIDHPLAWASYLAATMTRYCNQLAYKHNGQEGFLLGDMLSHINAARAWLVSDFVSSCDLHGVAMSPSTIPYDTVFTAEEVARYSRQMMMPEIGARGQRNIKKSSVLIIGCGGLGCPSSVYLAAAGIGSIGLVDHDIVELNNLHRQILHKVSTIGSQKTDSIVETLTALNPEVKYIKHSEKFERENAVNLVEQYDIVIDATDNLKTRYMISDACAIARKPLISGAALKLDGQLTVYSYDNKTPCFRCLFPKPPPSDSIRNCSDTGVLGVVPGIIGCLQALEAIKIAAGLRPSYAGRMLLFDGATGGWRNIQLSERKLACRACGQSGDKMTRELIDYDEFCGIPKCAKPVEILSQNERVSVQDYKNLIDTKTPHVLIDVRPEIQTEVSHLANAITVPVMRLHDIENIQKIEKALEESKTDKIFVMCRRGIASQSAVRILQEVFQDRERQVEVKDIKGGATAWAQQVDPKFPVI</sequence>
<comment type="caution">
    <text evidence="20">The sequence shown here is derived from an EMBL/GenBank/DDBJ whole genome shotgun (WGS) entry which is preliminary data.</text>
</comment>
<evidence type="ECO:0000256" key="6">
    <source>
        <dbReference type="ARBA" id="ARBA00022723"/>
    </source>
</evidence>
<dbReference type="CDD" id="cd01171">
    <property type="entry name" value="YXKO-related"/>
    <property type="match status" value="1"/>
</dbReference>
<dbReference type="EMBL" id="JAIFTH010001023">
    <property type="protein sequence ID" value="KAG9508746.1"/>
    <property type="molecule type" value="Genomic_DNA"/>
</dbReference>
<dbReference type="Gene3D" id="3.40.1190.20">
    <property type="match status" value="1"/>
</dbReference>
<evidence type="ECO:0000256" key="5">
    <source>
        <dbReference type="ARBA" id="ARBA00022694"/>
    </source>
</evidence>
<dbReference type="PANTHER" id="PTHR12592">
    <property type="entry name" value="ATP-DEPENDENT (S)-NAD(P)H-HYDRATE DEHYDRATASE FAMILY MEMBER"/>
    <property type="match status" value="1"/>
</dbReference>
<keyword evidence="14" id="KW-0511">Multifunctional enzyme</keyword>
<evidence type="ECO:0000256" key="15">
    <source>
        <dbReference type="ARBA" id="ARBA00029804"/>
    </source>
</evidence>
<dbReference type="InterPro" id="IPR036873">
    <property type="entry name" value="Rhodanese-like_dom_sf"/>
</dbReference>
<evidence type="ECO:0000256" key="7">
    <source>
        <dbReference type="ARBA" id="ARBA00022741"/>
    </source>
</evidence>
<dbReference type="InterPro" id="IPR028885">
    <property type="entry name" value="MOCS3/Uba4"/>
</dbReference>
<dbReference type="NCBIfam" id="NF004281">
    <property type="entry name" value="PRK05690.1"/>
    <property type="match status" value="1"/>
</dbReference>
<evidence type="ECO:0000256" key="3">
    <source>
        <dbReference type="ARBA" id="ARBA00022490"/>
    </source>
</evidence>
<dbReference type="HAMAP" id="MF_01965">
    <property type="entry name" value="NADHX_dehydratase"/>
    <property type="match status" value="1"/>
</dbReference>
<dbReference type="NCBIfam" id="TIGR00196">
    <property type="entry name" value="yjeF_cterm"/>
    <property type="match status" value="1"/>
</dbReference>
<accession>A0ABQ7S5R4</accession>
<keyword evidence="5" id="KW-0819">tRNA processing</keyword>
<evidence type="ECO:0000256" key="1">
    <source>
        <dbReference type="ARBA" id="ARBA00004514"/>
    </source>
</evidence>